<reference evidence="2 3" key="1">
    <citation type="submission" date="2017-04" db="EMBL/GenBank/DDBJ databases">
        <title>Comparative genome analysis of Subtercola boreus.</title>
        <authorList>
            <person name="Cho Y.-J."/>
            <person name="Cho A."/>
            <person name="Kim O.-S."/>
            <person name="Lee J.-I."/>
        </authorList>
    </citation>
    <scope>NUCLEOTIDE SEQUENCE [LARGE SCALE GENOMIC DNA]</scope>
    <source>
        <strain evidence="2 3">P28004</strain>
    </source>
</reference>
<accession>A0A3E0W5X9</accession>
<evidence type="ECO:0000313" key="2">
    <source>
        <dbReference type="EMBL" id="RFA24481.1"/>
    </source>
</evidence>
<dbReference type="EMBL" id="NBXE01000047">
    <property type="protein sequence ID" value="RFA24481.1"/>
    <property type="molecule type" value="Genomic_DNA"/>
</dbReference>
<dbReference type="RefSeq" id="WP_116420128.1">
    <property type="nucleotide sequence ID" value="NZ_NBXE01000047.1"/>
</dbReference>
<name>A0A3E0W5X9_9MICO</name>
<evidence type="ECO:0000313" key="3">
    <source>
        <dbReference type="Proteomes" id="UP000257080"/>
    </source>
</evidence>
<gene>
    <name evidence="2" type="ORF">B7R25_16725</name>
</gene>
<protein>
    <submittedName>
        <fullName evidence="2">Uncharacterized protein</fullName>
    </submittedName>
</protein>
<comment type="caution">
    <text evidence="2">The sequence shown here is derived from an EMBL/GenBank/DDBJ whole genome shotgun (WGS) entry which is preliminary data.</text>
</comment>
<feature type="compositionally biased region" description="Pro residues" evidence="1">
    <location>
        <begin position="46"/>
        <end position="55"/>
    </location>
</feature>
<feature type="region of interest" description="Disordered" evidence="1">
    <location>
        <begin position="34"/>
        <end position="55"/>
    </location>
</feature>
<evidence type="ECO:0000256" key="1">
    <source>
        <dbReference type="SAM" id="MobiDB-lite"/>
    </source>
</evidence>
<proteinExistence type="predicted"/>
<organism evidence="2 3">
    <name type="scientific">Subtercola boreus</name>
    <dbReference type="NCBI Taxonomy" id="120213"/>
    <lineage>
        <taxon>Bacteria</taxon>
        <taxon>Bacillati</taxon>
        <taxon>Actinomycetota</taxon>
        <taxon>Actinomycetes</taxon>
        <taxon>Micrococcales</taxon>
        <taxon>Microbacteriaceae</taxon>
        <taxon>Subtercola</taxon>
    </lineage>
</organism>
<dbReference type="AlphaFoldDB" id="A0A3E0W5X9"/>
<sequence>MLPYIAANILSLAALRVAFRSLSLIGTECLPGKKRSGEKKMTSTNNPPPTAPWPYPTTPLTVLGGAEVEADGDNQTCVCGNDSFSFDWMAADRTGRITFEGAGSSDGDECTVCPVCGRVYRNADLVDATGDRLAPALAQYDTTAPAFLAALRRYNRDAYEDQQ</sequence>
<dbReference type="Proteomes" id="UP000257080">
    <property type="component" value="Unassembled WGS sequence"/>
</dbReference>